<feature type="region of interest" description="Disordered" evidence="1">
    <location>
        <begin position="394"/>
        <end position="511"/>
    </location>
</feature>
<dbReference type="OrthoDB" id="73788at2759"/>
<feature type="region of interest" description="Disordered" evidence="1">
    <location>
        <begin position="252"/>
        <end position="277"/>
    </location>
</feature>
<name>A0A5C3QKD0_9AGAR</name>
<feature type="region of interest" description="Disordered" evidence="1">
    <location>
        <begin position="71"/>
        <end position="135"/>
    </location>
</feature>
<protein>
    <recommendedName>
        <fullName evidence="2">BSD domain-containing protein</fullName>
    </recommendedName>
</protein>
<reference evidence="3 4" key="1">
    <citation type="journal article" date="2019" name="Nat. Ecol. Evol.">
        <title>Megaphylogeny resolves global patterns of mushroom evolution.</title>
        <authorList>
            <person name="Varga T."/>
            <person name="Krizsan K."/>
            <person name="Foldi C."/>
            <person name="Dima B."/>
            <person name="Sanchez-Garcia M."/>
            <person name="Sanchez-Ramirez S."/>
            <person name="Szollosi G.J."/>
            <person name="Szarkandi J.G."/>
            <person name="Papp V."/>
            <person name="Albert L."/>
            <person name="Andreopoulos W."/>
            <person name="Angelini C."/>
            <person name="Antonin V."/>
            <person name="Barry K.W."/>
            <person name="Bougher N.L."/>
            <person name="Buchanan P."/>
            <person name="Buyck B."/>
            <person name="Bense V."/>
            <person name="Catcheside P."/>
            <person name="Chovatia M."/>
            <person name="Cooper J."/>
            <person name="Damon W."/>
            <person name="Desjardin D."/>
            <person name="Finy P."/>
            <person name="Geml J."/>
            <person name="Haridas S."/>
            <person name="Hughes K."/>
            <person name="Justo A."/>
            <person name="Karasinski D."/>
            <person name="Kautmanova I."/>
            <person name="Kiss B."/>
            <person name="Kocsube S."/>
            <person name="Kotiranta H."/>
            <person name="LaButti K.M."/>
            <person name="Lechner B.E."/>
            <person name="Liimatainen K."/>
            <person name="Lipzen A."/>
            <person name="Lukacs Z."/>
            <person name="Mihaltcheva S."/>
            <person name="Morgado L.N."/>
            <person name="Niskanen T."/>
            <person name="Noordeloos M.E."/>
            <person name="Ohm R.A."/>
            <person name="Ortiz-Santana B."/>
            <person name="Ovrebo C."/>
            <person name="Racz N."/>
            <person name="Riley R."/>
            <person name="Savchenko A."/>
            <person name="Shiryaev A."/>
            <person name="Soop K."/>
            <person name="Spirin V."/>
            <person name="Szebenyi C."/>
            <person name="Tomsovsky M."/>
            <person name="Tulloss R.E."/>
            <person name="Uehling J."/>
            <person name="Grigoriev I.V."/>
            <person name="Vagvolgyi C."/>
            <person name="Papp T."/>
            <person name="Martin F.M."/>
            <person name="Miettinen O."/>
            <person name="Hibbett D.S."/>
            <person name="Nagy L.G."/>
        </authorList>
    </citation>
    <scope>NUCLEOTIDE SEQUENCE [LARGE SCALE GENOMIC DNA]</scope>
    <source>
        <strain evidence="3 4">CBS 309.79</strain>
    </source>
</reference>
<dbReference type="InterPro" id="IPR035925">
    <property type="entry name" value="BSD_dom_sf"/>
</dbReference>
<evidence type="ECO:0000313" key="3">
    <source>
        <dbReference type="EMBL" id="TFL01600.1"/>
    </source>
</evidence>
<feature type="compositionally biased region" description="Low complexity" evidence="1">
    <location>
        <begin position="116"/>
        <end position="132"/>
    </location>
</feature>
<dbReference type="InterPro" id="IPR051494">
    <property type="entry name" value="BSD_domain-containing"/>
</dbReference>
<feature type="compositionally biased region" description="Acidic residues" evidence="1">
    <location>
        <begin position="486"/>
        <end position="511"/>
    </location>
</feature>
<feature type="compositionally biased region" description="Polar residues" evidence="1">
    <location>
        <begin position="91"/>
        <end position="105"/>
    </location>
</feature>
<dbReference type="GO" id="GO:0005737">
    <property type="term" value="C:cytoplasm"/>
    <property type="evidence" value="ECO:0007669"/>
    <property type="project" value="TreeGrafter"/>
</dbReference>
<dbReference type="Gene3D" id="1.10.3970.10">
    <property type="entry name" value="BSD domain"/>
    <property type="match status" value="1"/>
</dbReference>
<proteinExistence type="predicted"/>
<feature type="compositionally biased region" description="Low complexity" evidence="1">
    <location>
        <begin position="472"/>
        <end position="481"/>
    </location>
</feature>
<feature type="compositionally biased region" description="Polar residues" evidence="1">
    <location>
        <begin position="437"/>
        <end position="453"/>
    </location>
</feature>
<dbReference type="Pfam" id="PF03909">
    <property type="entry name" value="BSD"/>
    <property type="match status" value="1"/>
</dbReference>
<dbReference type="PROSITE" id="PS50858">
    <property type="entry name" value="BSD"/>
    <property type="match status" value="1"/>
</dbReference>
<feature type="compositionally biased region" description="Acidic residues" evidence="1">
    <location>
        <begin position="394"/>
        <end position="407"/>
    </location>
</feature>
<feature type="region of interest" description="Disordered" evidence="1">
    <location>
        <begin position="335"/>
        <end position="354"/>
    </location>
</feature>
<evidence type="ECO:0000259" key="2">
    <source>
        <dbReference type="PROSITE" id="PS50858"/>
    </source>
</evidence>
<evidence type="ECO:0000256" key="1">
    <source>
        <dbReference type="SAM" id="MobiDB-lite"/>
    </source>
</evidence>
<keyword evidence="4" id="KW-1185">Reference proteome</keyword>
<dbReference type="AlphaFoldDB" id="A0A5C3QKD0"/>
<evidence type="ECO:0000313" key="4">
    <source>
        <dbReference type="Proteomes" id="UP000305067"/>
    </source>
</evidence>
<accession>A0A5C3QKD0</accession>
<dbReference type="PANTHER" id="PTHR16019:SF5">
    <property type="entry name" value="BSD DOMAIN-CONTAINING PROTEIN 1"/>
    <property type="match status" value="1"/>
</dbReference>
<sequence>MSFLDPYDISNAGTATPPLNPPPEKSLNEEVTQVIGQLGSWWGGFKQQSQTAIMTGRKGFADVVVNAQKELGRLAAEPEPSSSSAQHERSATGTQDPASDNSTPTAEKPTTDLDSDLPSSSSAAQPTPSSTSGYSMQGLLTALQSTIPPNVVNAVQNTLPESVRQAAAEGVDFGQLRTTLSAEFQRVQGVTRAQAEEYVHKSEAFLREAVKEAQEVLKDAVKVIPPEEQATSSGGMIWDGSDVWMLPAPVSAAPSAAEGGEKGKAREASSSSTLDSQGAVVTRAESLLKTLKQNPAIIAHDPEADEVVKKVYLQWAEEESRGKDSAGIWSAKGKAALTDDNDGQALRSTHDKLVPSQMPEETFWQRYFFRVHQIERNEEKRKEVLLGSLTNDEDIKWEDDDDDDDETIPEKSKPSATVSSSATPTKPLAASAPQPEATPNTLAADTPSTSTRASSDESYDVVSSTNSVSVEPKPVVKQPAPAKDDSDSDEEDDEDEDDSDDDEDEDDSDWE</sequence>
<feature type="compositionally biased region" description="Low complexity" evidence="1">
    <location>
        <begin position="75"/>
        <end position="85"/>
    </location>
</feature>
<dbReference type="SMART" id="SM00751">
    <property type="entry name" value="BSD"/>
    <property type="match status" value="1"/>
</dbReference>
<dbReference type="Proteomes" id="UP000305067">
    <property type="component" value="Unassembled WGS sequence"/>
</dbReference>
<gene>
    <name evidence="3" type="ORF">BDV98DRAFT_529405</name>
</gene>
<feature type="domain" description="BSD" evidence="2">
    <location>
        <begin position="346"/>
        <end position="375"/>
    </location>
</feature>
<dbReference type="EMBL" id="ML178824">
    <property type="protein sequence ID" value="TFL01600.1"/>
    <property type="molecule type" value="Genomic_DNA"/>
</dbReference>
<dbReference type="SUPFAM" id="SSF140383">
    <property type="entry name" value="BSD domain-like"/>
    <property type="match status" value="1"/>
</dbReference>
<feature type="region of interest" description="Disordered" evidence="1">
    <location>
        <begin position="1"/>
        <end position="26"/>
    </location>
</feature>
<organism evidence="3 4">
    <name type="scientific">Pterulicium gracile</name>
    <dbReference type="NCBI Taxonomy" id="1884261"/>
    <lineage>
        <taxon>Eukaryota</taxon>
        <taxon>Fungi</taxon>
        <taxon>Dikarya</taxon>
        <taxon>Basidiomycota</taxon>
        <taxon>Agaricomycotina</taxon>
        <taxon>Agaricomycetes</taxon>
        <taxon>Agaricomycetidae</taxon>
        <taxon>Agaricales</taxon>
        <taxon>Pleurotineae</taxon>
        <taxon>Pterulaceae</taxon>
        <taxon>Pterulicium</taxon>
    </lineage>
</organism>
<feature type="compositionally biased region" description="Low complexity" evidence="1">
    <location>
        <begin position="414"/>
        <end position="427"/>
    </location>
</feature>
<dbReference type="InterPro" id="IPR005607">
    <property type="entry name" value="BSD_dom"/>
</dbReference>
<dbReference type="STRING" id="1884261.A0A5C3QKD0"/>
<dbReference type="PANTHER" id="PTHR16019">
    <property type="entry name" value="SYNAPSE-ASSOCIATED PROTEIN"/>
    <property type="match status" value="1"/>
</dbReference>